<feature type="domain" description="GGDEF" evidence="6">
    <location>
        <begin position="249"/>
        <end position="379"/>
    </location>
</feature>
<dbReference type="EC" id="2.7.7.65" evidence="3"/>
<dbReference type="Proteomes" id="UP000250443">
    <property type="component" value="Unassembled WGS sequence"/>
</dbReference>
<name>A0A2X2ET74_PSELU</name>
<keyword evidence="5" id="KW-0472">Membrane</keyword>
<dbReference type="PANTHER" id="PTHR45138">
    <property type="entry name" value="REGULATORY COMPONENTS OF SENSORY TRANSDUCTION SYSTEM"/>
    <property type="match status" value="1"/>
</dbReference>
<dbReference type="RefSeq" id="WP_010797599.1">
    <property type="nucleotide sequence ID" value="NZ_FQYS01000010.1"/>
</dbReference>
<feature type="transmembrane region" description="Helical" evidence="5">
    <location>
        <begin position="184"/>
        <end position="207"/>
    </location>
</feature>
<feature type="transmembrane region" description="Helical" evidence="5">
    <location>
        <begin position="6"/>
        <end position="27"/>
    </location>
</feature>
<feature type="transmembrane region" description="Helical" evidence="5">
    <location>
        <begin position="120"/>
        <end position="139"/>
    </location>
</feature>
<dbReference type="Gene3D" id="3.30.70.270">
    <property type="match status" value="1"/>
</dbReference>
<accession>A0A2X2ET74</accession>
<keyword evidence="5" id="KW-1133">Transmembrane helix</keyword>
<dbReference type="InterPro" id="IPR029787">
    <property type="entry name" value="Nucleotide_cyclase"/>
</dbReference>
<evidence type="ECO:0000256" key="3">
    <source>
        <dbReference type="ARBA" id="ARBA00012528"/>
    </source>
</evidence>
<dbReference type="AlphaFoldDB" id="A0A2X2ET74"/>
<dbReference type="SMART" id="SM00267">
    <property type="entry name" value="GGDEF"/>
    <property type="match status" value="1"/>
</dbReference>
<evidence type="ECO:0000256" key="5">
    <source>
        <dbReference type="SAM" id="Phobius"/>
    </source>
</evidence>
<dbReference type="GO" id="GO:0052621">
    <property type="term" value="F:diguanylate cyclase activity"/>
    <property type="evidence" value="ECO:0007669"/>
    <property type="project" value="UniProtKB-EC"/>
</dbReference>
<sequence>MTLSMPTLLVTNVYVLVLLGVLMLFAWARGSREATLGFLCVMLWSGALGLVIGSLRGRGMDALPIVLGNVLVHVCYAMGWTAMRAFSGRRVFWSGVWAGSVLWLLACLIPAFYGSLAARIQLSSLVIVSYTVLAGYELWRSRNENQVSLAALFSLFGLHSVFYVGRFFLDRSLPFARESHGIDFAAFLLLETLLYSIGLTFAATAMVQQRTERRYRQASLTDSLTGIGNRRSFVEDSENMLRHCQVQHSPVTLLLCDMDNFKQLNDRHGHQAGDQALVAFCEVARMRLRKRDVFGRLGGEEFACLLPDTTTEAAYQMAERIRKEFASCSRVAGVSLSISIGVASSAEAGYVLDSLIALADKGLYEAKGLGKNRSVISQPV</sequence>
<dbReference type="NCBIfam" id="TIGR00254">
    <property type="entry name" value="GGDEF"/>
    <property type="match status" value="1"/>
</dbReference>
<dbReference type="PANTHER" id="PTHR45138:SF9">
    <property type="entry name" value="DIGUANYLATE CYCLASE DGCM-RELATED"/>
    <property type="match status" value="1"/>
</dbReference>
<feature type="transmembrane region" description="Helical" evidence="5">
    <location>
        <begin position="146"/>
        <end position="164"/>
    </location>
</feature>
<keyword evidence="5" id="KW-0812">Transmembrane</keyword>
<keyword evidence="7" id="KW-0808">Transferase</keyword>
<protein>
    <recommendedName>
        <fullName evidence="3">diguanylate cyclase</fullName>
        <ecNumber evidence="3">2.7.7.65</ecNumber>
    </recommendedName>
</protein>
<dbReference type="InterPro" id="IPR000160">
    <property type="entry name" value="GGDEF_dom"/>
</dbReference>
<dbReference type="InterPro" id="IPR050469">
    <property type="entry name" value="Diguanylate_Cyclase"/>
</dbReference>
<comment type="catalytic activity">
    <reaction evidence="4">
        <text>2 GTP = 3',3'-c-di-GMP + 2 diphosphate</text>
        <dbReference type="Rhea" id="RHEA:24898"/>
        <dbReference type="ChEBI" id="CHEBI:33019"/>
        <dbReference type="ChEBI" id="CHEBI:37565"/>
        <dbReference type="ChEBI" id="CHEBI:58805"/>
        <dbReference type="EC" id="2.7.7.65"/>
    </reaction>
</comment>
<gene>
    <name evidence="7" type="primary">adrA_2</name>
    <name evidence="7" type="ORF">NCTC11842_03332</name>
</gene>
<evidence type="ECO:0000256" key="2">
    <source>
        <dbReference type="ARBA" id="ARBA00004533"/>
    </source>
</evidence>
<dbReference type="CDD" id="cd01949">
    <property type="entry name" value="GGDEF"/>
    <property type="match status" value="1"/>
</dbReference>
<feature type="transmembrane region" description="Helical" evidence="5">
    <location>
        <begin position="34"/>
        <end position="56"/>
    </location>
</feature>
<dbReference type="InterPro" id="IPR043128">
    <property type="entry name" value="Rev_trsase/Diguanyl_cyclase"/>
</dbReference>
<dbReference type="Pfam" id="PF00990">
    <property type="entry name" value="GGDEF"/>
    <property type="match status" value="1"/>
</dbReference>
<evidence type="ECO:0000259" key="6">
    <source>
        <dbReference type="PROSITE" id="PS50887"/>
    </source>
</evidence>
<organism evidence="7 8">
    <name type="scientific">Pseudomonas luteola</name>
    <dbReference type="NCBI Taxonomy" id="47886"/>
    <lineage>
        <taxon>Bacteria</taxon>
        <taxon>Pseudomonadati</taxon>
        <taxon>Pseudomonadota</taxon>
        <taxon>Gammaproteobacteria</taxon>
        <taxon>Pseudomonadales</taxon>
        <taxon>Pseudomonadaceae</taxon>
        <taxon>Pseudomonas</taxon>
    </lineage>
</organism>
<dbReference type="GO" id="GO:1902201">
    <property type="term" value="P:negative regulation of bacterial-type flagellum-dependent cell motility"/>
    <property type="evidence" value="ECO:0007669"/>
    <property type="project" value="TreeGrafter"/>
</dbReference>
<evidence type="ECO:0000313" key="7">
    <source>
        <dbReference type="EMBL" id="SPZ09750.1"/>
    </source>
</evidence>
<dbReference type="FunFam" id="3.30.70.270:FF:000001">
    <property type="entry name" value="Diguanylate cyclase domain protein"/>
    <property type="match status" value="1"/>
</dbReference>
<comment type="cofactor">
    <cofactor evidence="1">
        <name>Mg(2+)</name>
        <dbReference type="ChEBI" id="CHEBI:18420"/>
    </cofactor>
</comment>
<feature type="transmembrane region" description="Helical" evidence="5">
    <location>
        <begin position="91"/>
        <end position="114"/>
    </location>
</feature>
<dbReference type="PROSITE" id="PS50887">
    <property type="entry name" value="GGDEF"/>
    <property type="match status" value="1"/>
</dbReference>
<evidence type="ECO:0000256" key="1">
    <source>
        <dbReference type="ARBA" id="ARBA00001946"/>
    </source>
</evidence>
<proteinExistence type="predicted"/>
<dbReference type="GO" id="GO:0043709">
    <property type="term" value="P:cell adhesion involved in single-species biofilm formation"/>
    <property type="evidence" value="ECO:0007669"/>
    <property type="project" value="TreeGrafter"/>
</dbReference>
<comment type="subcellular location">
    <subcellularLocation>
        <location evidence="2">Cell inner membrane</location>
    </subcellularLocation>
</comment>
<feature type="transmembrane region" description="Helical" evidence="5">
    <location>
        <begin position="62"/>
        <end position="79"/>
    </location>
</feature>
<dbReference type="SUPFAM" id="SSF55073">
    <property type="entry name" value="Nucleotide cyclase"/>
    <property type="match status" value="1"/>
</dbReference>
<evidence type="ECO:0000256" key="4">
    <source>
        <dbReference type="ARBA" id="ARBA00034247"/>
    </source>
</evidence>
<evidence type="ECO:0000313" key="8">
    <source>
        <dbReference type="Proteomes" id="UP000250443"/>
    </source>
</evidence>
<keyword evidence="7" id="KW-0548">Nucleotidyltransferase</keyword>
<dbReference type="GO" id="GO:0005886">
    <property type="term" value="C:plasma membrane"/>
    <property type="evidence" value="ECO:0007669"/>
    <property type="project" value="UniProtKB-SubCell"/>
</dbReference>
<dbReference type="EMBL" id="UAUF01000013">
    <property type="protein sequence ID" value="SPZ09750.1"/>
    <property type="molecule type" value="Genomic_DNA"/>
</dbReference>
<reference evidence="7 8" key="1">
    <citation type="submission" date="2018-06" db="EMBL/GenBank/DDBJ databases">
        <authorList>
            <consortium name="Pathogen Informatics"/>
            <person name="Doyle S."/>
        </authorList>
    </citation>
    <scope>NUCLEOTIDE SEQUENCE [LARGE SCALE GENOMIC DNA]</scope>
    <source>
        <strain evidence="7 8">NCTC11842</strain>
    </source>
</reference>